<dbReference type="EMBL" id="ACYU01000018">
    <property type="protein sequence ID" value="EEW08251.1"/>
    <property type="molecule type" value="Genomic_DNA"/>
</dbReference>
<gene>
    <name evidence="1" type="ORF">VMB_05500</name>
</gene>
<protein>
    <recommendedName>
        <fullName evidence="3">Glutathione peroxidase</fullName>
    </recommendedName>
</protein>
<organism evidence="1 2">
    <name type="scientific">Vibrio mimicus VM603</name>
    <dbReference type="NCBI Taxonomy" id="671074"/>
    <lineage>
        <taxon>Bacteria</taxon>
        <taxon>Pseudomonadati</taxon>
        <taxon>Pseudomonadota</taxon>
        <taxon>Gammaproteobacteria</taxon>
        <taxon>Vibrionales</taxon>
        <taxon>Vibrionaceae</taxon>
        <taxon>Vibrio</taxon>
    </lineage>
</organism>
<evidence type="ECO:0008006" key="3">
    <source>
        <dbReference type="Google" id="ProtNLM"/>
    </source>
</evidence>
<dbReference type="Proteomes" id="UP000004827">
    <property type="component" value="Unassembled WGS sequence"/>
</dbReference>
<dbReference type="InterPro" id="IPR021724">
    <property type="entry name" value="DUF3297"/>
</dbReference>
<evidence type="ECO:0000313" key="2">
    <source>
        <dbReference type="Proteomes" id="UP000004827"/>
    </source>
</evidence>
<proteinExistence type="predicted"/>
<dbReference type="Pfam" id="PF11730">
    <property type="entry name" value="DUF3297"/>
    <property type="match status" value="1"/>
</dbReference>
<accession>D2YAK3</accession>
<name>D2YAK3_VIBMI</name>
<dbReference type="AlphaFoldDB" id="D2YAK3"/>
<sequence>MAIGKPSVKIVRISVSQGEEMVQKCDSDGHHLNRTLALSTMAHFYRFRSHTMNDTTTKPALPDRLSGNSRSPFFVKECFEHQIGIRFNGKERTDVEEYCISEGWIKIPSPKAKDRYGNPMLIQLKGTVEAYYV</sequence>
<reference evidence="1 2" key="1">
    <citation type="journal article" date="2009" name="BMC Evol. Biol.">
        <title>Genomic taxonomy of Vibrios.</title>
        <authorList>
            <person name="Thompson C.C."/>
            <person name="Vicente A.C."/>
            <person name="Souza R.C."/>
            <person name="Vasconcelos A.T."/>
            <person name="Vesth T."/>
            <person name="Alves N.Jr."/>
            <person name="Ussery D.W."/>
            <person name="Iida T."/>
            <person name="Thompson F.L."/>
        </authorList>
    </citation>
    <scope>NUCLEOTIDE SEQUENCE [LARGE SCALE GENOMIC DNA]</scope>
    <source>
        <strain evidence="1 2">VM603</strain>
    </source>
</reference>
<comment type="caution">
    <text evidence="1">The sequence shown here is derived from an EMBL/GenBank/DDBJ whole genome shotgun (WGS) entry which is preliminary data.</text>
</comment>
<evidence type="ECO:0000313" key="1">
    <source>
        <dbReference type="EMBL" id="EEW08251.1"/>
    </source>
</evidence>